<evidence type="ECO:0000313" key="3">
    <source>
        <dbReference type="Proteomes" id="UP001230156"/>
    </source>
</evidence>
<sequence>MSQEETGQRAIPDQIEYWNTEAGRAWVARQQSWDTAMKPFSDAALIRAAVRPGERVIDIGCGCGATSLQLAELVGPKGSVLGVDVSKPMLARAKERGAGNPVLRFAEADATTYPFERAAADLLFSRHGVMFFAEPERAFANLRTALKPGGRVAFSCFRTPKENGLITTILAAVSEFVPPLPKMNPDDPGPFAFQDPERVKRILSAAGFTGVALEPVDVQSDISNGQGMAEALVNAMEIGPASRALQGAAPEVHAKAKEALRTVFTPLQKDGKVLLGAGIWIVTAGNG</sequence>
<dbReference type="PANTHER" id="PTHR43861">
    <property type="entry name" value="TRANS-ACONITATE 2-METHYLTRANSFERASE-RELATED"/>
    <property type="match status" value="1"/>
</dbReference>
<dbReference type="Gene3D" id="3.40.50.150">
    <property type="entry name" value="Vaccinia Virus protein VP39"/>
    <property type="match status" value="1"/>
</dbReference>
<dbReference type="Pfam" id="PF08241">
    <property type="entry name" value="Methyltransf_11"/>
    <property type="match status" value="1"/>
</dbReference>
<feature type="domain" description="Methyltransferase type 11" evidence="1">
    <location>
        <begin position="57"/>
        <end position="154"/>
    </location>
</feature>
<keyword evidence="2" id="KW-0808">Transferase</keyword>
<evidence type="ECO:0000259" key="1">
    <source>
        <dbReference type="Pfam" id="PF08241"/>
    </source>
</evidence>
<dbReference type="EMBL" id="JAUYVI010000003">
    <property type="protein sequence ID" value="MDQ7248216.1"/>
    <property type="molecule type" value="Genomic_DNA"/>
</dbReference>
<dbReference type="EC" id="2.1.-.-" evidence="2"/>
<gene>
    <name evidence="2" type="ORF">Q8A70_11095</name>
</gene>
<dbReference type="RefSeq" id="WP_379955665.1">
    <property type="nucleotide sequence ID" value="NZ_JAUYVI010000003.1"/>
</dbReference>
<dbReference type="PANTHER" id="PTHR43861:SF1">
    <property type="entry name" value="TRANS-ACONITATE 2-METHYLTRANSFERASE"/>
    <property type="match status" value="1"/>
</dbReference>
<dbReference type="Proteomes" id="UP001230156">
    <property type="component" value="Unassembled WGS sequence"/>
</dbReference>
<dbReference type="InterPro" id="IPR013216">
    <property type="entry name" value="Methyltransf_11"/>
</dbReference>
<comment type="caution">
    <text evidence="2">The sequence shown here is derived from an EMBL/GenBank/DDBJ whole genome shotgun (WGS) entry which is preliminary data.</text>
</comment>
<dbReference type="GO" id="GO:0032259">
    <property type="term" value="P:methylation"/>
    <property type="evidence" value="ECO:0007669"/>
    <property type="project" value="UniProtKB-KW"/>
</dbReference>
<reference evidence="3" key="1">
    <citation type="submission" date="2023-08" db="EMBL/GenBank/DDBJ databases">
        <title>Rhodospirillaceae gen. nov., a novel taxon isolated from the Yangtze River Yuezi River estuary sludge.</title>
        <authorList>
            <person name="Ruan L."/>
        </authorList>
    </citation>
    <scope>NUCLEOTIDE SEQUENCE [LARGE SCALE GENOMIC DNA]</scope>
    <source>
        <strain evidence="3">R-7</strain>
    </source>
</reference>
<dbReference type="CDD" id="cd02440">
    <property type="entry name" value="AdoMet_MTases"/>
    <property type="match status" value="1"/>
</dbReference>
<protein>
    <submittedName>
        <fullName evidence="2">Class I SAM-dependent methyltransferase</fullName>
        <ecNumber evidence="2">2.1.-.-</ecNumber>
    </submittedName>
</protein>
<dbReference type="GO" id="GO:0008168">
    <property type="term" value="F:methyltransferase activity"/>
    <property type="evidence" value="ECO:0007669"/>
    <property type="project" value="UniProtKB-KW"/>
</dbReference>
<dbReference type="SUPFAM" id="SSF53335">
    <property type="entry name" value="S-adenosyl-L-methionine-dependent methyltransferases"/>
    <property type="match status" value="1"/>
</dbReference>
<name>A0ABU0YMI3_9PROT</name>
<proteinExistence type="predicted"/>
<organism evidence="2 3">
    <name type="scientific">Dongia sedimenti</name>
    <dbReference type="NCBI Taxonomy" id="3064282"/>
    <lineage>
        <taxon>Bacteria</taxon>
        <taxon>Pseudomonadati</taxon>
        <taxon>Pseudomonadota</taxon>
        <taxon>Alphaproteobacteria</taxon>
        <taxon>Rhodospirillales</taxon>
        <taxon>Dongiaceae</taxon>
        <taxon>Dongia</taxon>
    </lineage>
</organism>
<evidence type="ECO:0000313" key="2">
    <source>
        <dbReference type="EMBL" id="MDQ7248216.1"/>
    </source>
</evidence>
<dbReference type="InterPro" id="IPR029063">
    <property type="entry name" value="SAM-dependent_MTases_sf"/>
</dbReference>
<keyword evidence="3" id="KW-1185">Reference proteome</keyword>
<accession>A0ABU0YMI3</accession>
<keyword evidence="2" id="KW-0489">Methyltransferase</keyword>